<dbReference type="KEGG" id="mme:Marme_0882"/>
<dbReference type="InterPro" id="IPR013762">
    <property type="entry name" value="Integrase-like_cat_sf"/>
</dbReference>
<organism evidence="8 9">
    <name type="scientific">Marinomonas mediterranea (strain ATCC 700492 / JCM 21426 / NBRC 103028 / MMB-1)</name>
    <dbReference type="NCBI Taxonomy" id="717774"/>
    <lineage>
        <taxon>Bacteria</taxon>
        <taxon>Pseudomonadati</taxon>
        <taxon>Pseudomonadota</taxon>
        <taxon>Gammaproteobacteria</taxon>
        <taxon>Oceanospirillales</taxon>
        <taxon>Oceanospirillaceae</taxon>
        <taxon>Marinomonas</taxon>
    </lineage>
</organism>
<dbReference type="STRING" id="717774.Marme_0882"/>
<dbReference type="InterPro" id="IPR002104">
    <property type="entry name" value="Integrase_catalytic"/>
</dbReference>
<dbReference type="Pfam" id="PF02899">
    <property type="entry name" value="Phage_int_SAM_1"/>
    <property type="match status" value="1"/>
</dbReference>
<dbReference type="OrthoDB" id="9801717at2"/>
<dbReference type="GO" id="GO:0006310">
    <property type="term" value="P:DNA recombination"/>
    <property type="evidence" value="ECO:0007669"/>
    <property type="project" value="UniProtKB-KW"/>
</dbReference>
<feature type="domain" description="Tyr recombinase" evidence="6">
    <location>
        <begin position="124"/>
        <end position="313"/>
    </location>
</feature>
<dbReference type="InterPro" id="IPR004107">
    <property type="entry name" value="Integrase_SAM-like_N"/>
</dbReference>
<dbReference type="Pfam" id="PF00589">
    <property type="entry name" value="Phage_integrase"/>
    <property type="match status" value="1"/>
</dbReference>
<evidence type="ECO:0000259" key="7">
    <source>
        <dbReference type="PROSITE" id="PS51900"/>
    </source>
</evidence>
<dbReference type="Gene3D" id="1.10.443.10">
    <property type="entry name" value="Intergrase catalytic core"/>
    <property type="match status" value="1"/>
</dbReference>
<evidence type="ECO:0000313" key="9">
    <source>
        <dbReference type="Proteomes" id="UP000001062"/>
    </source>
</evidence>
<sequence length="323" mass="37388">MDSISRIASRYLQFCQKNRKLSGHTLKAYRIDLKQFVECTGVKTSVNAIDKKDLHKFHDYLADSELSQSSIKRKLACIRAMFRWLEQEEEIEVTPFHKFNTSIKLPKRLPRNVNKSDLKRMLTQGRRTLDQKPLKSISDENTGFSYPTSKRDLNKLTGTLALELMLSTGMRVSELVGIQLDDIFLTERKIKIFGKGSRERYVYLPDKEICQLIRHYRKARTIVESDSSNFLLNSRGQPASTQFIRKLIRLLAEQSSTQLHVTPHMLRHSAACELMESGLDIRFVQRLLGHSSISTTEIYTHVTDNVLQTKIEKAKVRSRIMKK</sequence>
<dbReference type="GO" id="GO:0003677">
    <property type="term" value="F:DNA binding"/>
    <property type="evidence" value="ECO:0007669"/>
    <property type="project" value="UniProtKB-UniRule"/>
</dbReference>
<reference evidence="8 9" key="1">
    <citation type="journal article" date="2012" name="Stand. Genomic Sci.">
        <title>Complete genome sequence of the melanogenic marine bacterium Marinomonas mediterranea type strain (MMB-1(T)).</title>
        <authorList>
            <person name="Lucas-Elio P."/>
            <person name="Goodwin L."/>
            <person name="Woyke T."/>
            <person name="Pitluck S."/>
            <person name="Nolan M."/>
            <person name="Kyrpides N.C."/>
            <person name="Detter J.C."/>
            <person name="Copeland A."/>
            <person name="Teshima H."/>
            <person name="Bruce D."/>
            <person name="Detter C."/>
            <person name="Tapia R."/>
            <person name="Han S."/>
            <person name="Land M.L."/>
            <person name="Ivanova N."/>
            <person name="Mikhailova N."/>
            <person name="Johnston A.W."/>
            <person name="Sanchez-Amat A."/>
        </authorList>
    </citation>
    <scope>NUCLEOTIDE SEQUENCE [LARGE SCALE GENOMIC DNA]</scope>
    <source>
        <strain evidence="9">ATCC 700492 / JCM 21426 / NBRC 103028 / MMB-1</strain>
    </source>
</reference>
<dbReference type="SUPFAM" id="SSF56349">
    <property type="entry name" value="DNA breaking-rejoining enzymes"/>
    <property type="match status" value="1"/>
</dbReference>
<dbReference type="Proteomes" id="UP000001062">
    <property type="component" value="Chromosome"/>
</dbReference>
<feature type="domain" description="Core-binding (CB)" evidence="7">
    <location>
        <begin position="2"/>
        <end position="86"/>
    </location>
</feature>
<dbReference type="PANTHER" id="PTHR30349">
    <property type="entry name" value="PHAGE INTEGRASE-RELATED"/>
    <property type="match status" value="1"/>
</dbReference>
<evidence type="ECO:0000256" key="2">
    <source>
        <dbReference type="ARBA" id="ARBA00022908"/>
    </source>
</evidence>
<dbReference type="PROSITE" id="PS51898">
    <property type="entry name" value="TYR_RECOMBINASE"/>
    <property type="match status" value="1"/>
</dbReference>
<dbReference type="AlphaFoldDB" id="F2K3Q8"/>
<proteinExistence type="inferred from homology"/>
<dbReference type="HOGENOM" id="CLU_027562_9_0_6"/>
<evidence type="ECO:0000256" key="3">
    <source>
        <dbReference type="ARBA" id="ARBA00023125"/>
    </source>
</evidence>
<dbReference type="Gene3D" id="1.10.150.130">
    <property type="match status" value="1"/>
</dbReference>
<comment type="similarity">
    <text evidence="1">Belongs to the 'phage' integrase family.</text>
</comment>
<keyword evidence="9" id="KW-1185">Reference proteome</keyword>
<dbReference type="PROSITE" id="PS51900">
    <property type="entry name" value="CB"/>
    <property type="match status" value="1"/>
</dbReference>
<dbReference type="eggNOG" id="COG4974">
    <property type="taxonomic scope" value="Bacteria"/>
</dbReference>
<keyword evidence="4" id="KW-0233">DNA recombination</keyword>
<dbReference type="PATRIC" id="fig|717774.3.peg.923"/>
<accession>F2K3Q8</accession>
<protein>
    <submittedName>
        <fullName evidence="8">Integrase family protein</fullName>
    </submittedName>
</protein>
<gene>
    <name evidence="8" type="ordered locus">Marme_0882</name>
</gene>
<evidence type="ECO:0000256" key="5">
    <source>
        <dbReference type="PROSITE-ProRule" id="PRU01248"/>
    </source>
</evidence>
<dbReference type="EMBL" id="CP002583">
    <property type="protein sequence ID" value="ADZ90157.1"/>
    <property type="molecule type" value="Genomic_DNA"/>
</dbReference>
<name>F2K3Q8_MARM1</name>
<dbReference type="InterPro" id="IPR044068">
    <property type="entry name" value="CB"/>
</dbReference>
<dbReference type="PANTHER" id="PTHR30349:SF41">
    <property type="entry name" value="INTEGRASE_RECOMBINASE PROTEIN MJ0367-RELATED"/>
    <property type="match status" value="1"/>
</dbReference>
<keyword evidence="2" id="KW-0229">DNA integration</keyword>
<keyword evidence="3 5" id="KW-0238">DNA-binding</keyword>
<evidence type="ECO:0000256" key="4">
    <source>
        <dbReference type="ARBA" id="ARBA00023172"/>
    </source>
</evidence>
<dbReference type="GO" id="GO:0015074">
    <property type="term" value="P:DNA integration"/>
    <property type="evidence" value="ECO:0007669"/>
    <property type="project" value="UniProtKB-KW"/>
</dbReference>
<dbReference type="InterPro" id="IPR050090">
    <property type="entry name" value="Tyrosine_recombinase_XerCD"/>
</dbReference>
<evidence type="ECO:0000313" key="8">
    <source>
        <dbReference type="EMBL" id="ADZ90157.1"/>
    </source>
</evidence>
<evidence type="ECO:0000256" key="1">
    <source>
        <dbReference type="ARBA" id="ARBA00008857"/>
    </source>
</evidence>
<evidence type="ECO:0000259" key="6">
    <source>
        <dbReference type="PROSITE" id="PS51898"/>
    </source>
</evidence>
<dbReference type="InterPro" id="IPR010998">
    <property type="entry name" value="Integrase_recombinase_N"/>
</dbReference>
<dbReference type="RefSeq" id="WP_013660062.1">
    <property type="nucleotide sequence ID" value="NC_015276.1"/>
</dbReference>
<dbReference type="InterPro" id="IPR011010">
    <property type="entry name" value="DNA_brk_join_enz"/>
</dbReference>